<feature type="region of interest" description="Disordered" evidence="3">
    <location>
        <begin position="1"/>
        <end position="29"/>
    </location>
</feature>
<dbReference type="SUPFAM" id="SSF46689">
    <property type="entry name" value="Homeodomain-like"/>
    <property type="match status" value="1"/>
</dbReference>
<gene>
    <name evidence="5" type="ordered locus">amb2810</name>
</gene>
<dbReference type="AlphaFoldDB" id="Q2W3G1"/>
<feature type="compositionally biased region" description="Basic and acidic residues" evidence="3">
    <location>
        <begin position="13"/>
        <end position="28"/>
    </location>
</feature>
<keyword evidence="1 2" id="KW-0238">DNA-binding</keyword>
<dbReference type="PROSITE" id="PS50977">
    <property type="entry name" value="HTH_TETR_2"/>
    <property type="match status" value="1"/>
</dbReference>
<evidence type="ECO:0000259" key="4">
    <source>
        <dbReference type="PROSITE" id="PS50977"/>
    </source>
</evidence>
<dbReference type="PRINTS" id="PR00455">
    <property type="entry name" value="HTHTETR"/>
</dbReference>
<organism evidence="5 6">
    <name type="scientific">Paramagnetospirillum magneticum (strain ATCC 700264 / AMB-1)</name>
    <name type="common">Magnetospirillum magneticum</name>
    <dbReference type="NCBI Taxonomy" id="342108"/>
    <lineage>
        <taxon>Bacteria</taxon>
        <taxon>Pseudomonadati</taxon>
        <taxon>Pseudomonadota</taxon>
        <taxon>Alphaproteobacteria</taxon>
        <taxon>Rhodospirillales</taxon>
        <taxon>Magnetospirillaceae</taxon>
        <taxon>Paramagnetospirillum</taxon>
    </lineage>
</organism>
<dbReference type="Pfam" id="PF00440">
    <property type="entry name" value="TetR_N"/>
    <property type="match status" value="1"/>
</dbReference>
<name>Q2W3G1_PARM1</name>
<dbReference type="PANTHER" id="PTHR30055:SF181">
    <property type="entry name" value="BLR6905 PROTEIN"/>
    <property type="match status" value="1"/>
</dbReference>
<reference evidence="5 6" key="1">
    <citation type="journal article" date="2005" name="DNA Res.">
        <title>Complete genome sequence of the facultative anaerobic magnetotactic bacterium Magnetospirillum sp. strain AMB-1.</title>
        <authorList>
            <person name="Matsunaga T."/>
            <person name="Okamura Y."/>
            <person name="Fukuda Y."/>
            <person name="Wahyudi A.T."/>
            <person name="Murase Y."/>
            <person name="Takeyama H."/>
        </authorList>
    </citation>
    <scope>NUCLEOTIDE SEQUENCE [LARGE SCALE GENOMIC DNA]</scope>
    <source>
        <strain evidence="6">ATCC 700264 / AMB-1</strain>
    </source>
</reference>
<sequence>MDTHAAGMSPAFNRERPRPAPAPSDDKIRRRLPRKEREKLIVAEAIRFFAEVGFEGQTRALAERLGVTQPLLYRYFPDKEALIERVYKEVFLNAWEPAWLDSLHDRSRPLADRLTEFYQAYSKANFSYERVRLFMFAGLKDGSIASRYMQYVRDHLFEPLCLEMRAELGLESEAPVSLEEIEMIAGLHGAVSYVGVRRWVYQAQTPSDLEPVFGELVRTFLKGIGDSYRRFAPSAMK</sequence>
<evidence type="ECO:0000313" key="6">
    <source>
        <dbReference type="Proteomes" id="UP000007058"/>
    </source>
</evidence>
<evidence type="ECO:0000256" key="3">
    <source>
        <dbReference type="SAM" id="MobiDB-lite"/>
    </source>
</evidence>
<dbReference type="KEGG" id="mag:amb2810"/>
<dbReference type="EMBL" id="AP007255">
    <property type="protein sequence ID" value="BAE51614.1"/>
    <property type="molecule type" value="Genomic_DNA"/>
</dbReference>
<accession>Q2W3G1</accession>
<dbReference type="Gene3D" id="1.10.357.10">
    <property type="entry name" value="Tetracycline Repressor, domain 2"/>
    <property type="match status" value="1"/>
</dbReference>
<dbReference type="Proteomes" id="UP000007058">
    <property type="component" value="Chromosome"/>
</dbReference>
<evidence type="ECO:0000256" key="2">
    <source>
        <dbReference type="PROSITE-ProRule" id="PRU00335"/>
    </source>
</evidence>
<keyword evidence="6" id="KW-1185">Reference proteome</keyword>
<feature type="domain" description="HTH tetR-type" evidence="4">
    <location>
        <begin position="35"/>
        <end position="94"/>
    </location>
</feature>
<dbReference type="InterPro" id="IPR009057">
    <property type="entry name" value="Homeodomain-like_sf"/>
</dbReference>
<evidence type="ECO:0000313" key="5">
    <source>
        <dbReference type="EMBL" id="BAE51614.1"/>
    </source>
</evidence>
<dbReference type="PANTHER" id="PTHR30055">
    <property type="entry name" value="HTH-TYPE TRANSCRIPTIONAL REGULATOR RUTR"/>
    <property type="match status" value="1"/>
</dbReference>
<dbReference type="GO" id="GO:0000976">
    <property type="term" value="F:transcription cis-regulatory region binding"/>
    <property type="evidence" value="ECO:0007669"/>
    <property type="project" value="TreeGrafter"/>
</dbReference>
<dbReference type="GO" id="GO:0003700">
    <property type="term" value="F:DNA-binding transcription factor activity"/>
    <property type="evidence" value="ECO:0007669"/>
    <property type="project" value="TreeGrafter"/>
</dbReference>
<feature type="DNA-binding region" description="H-T-H motif" evidence="2">
    <location>
        <begin position="57"/>
        <end position="76"/>
    </location>
</feature>
<dbReference type="InterPro" id="IPR050109">
    <property type="entry name" value="HTH-type_TetR-like_transc_reg"/>
</dbReference>
<dbReference type="InterPro" id="IPR001647">
    <property type="entry name" value="HTH_TetR"/>
</dbReference>
<dbReference type="HOGENOM" id="CLU_099040_0_0_5"/>
<evidence type="ECO:0000256" key="1">
    <source>
        <dbReference type="ARBA" id="ARBA00023125"/>
    </source>
</evidence>
<proteinExistence type="predicted"/>
<protein>
    <recommendedName>
        <fullName evidence="4">HTH tetR-type domain-containing protein</fullName>
    </recommendedName>
</protein>
<dbReference type="STRING" id="342108.amb2810"/>